<evidence type="ECO:0000313" key="1">
    <source>
        <dbReference type="EMBL" id="EKD18529.1"/>
    </source>
</evidence>
<protein>
    <submittedName>
        <fullName evidence="1">Uncharacterized protein</fullName>
    </submittedName>
</protein>
<accession>K1Y096</accession>
<dbReference type="InterPro" id="IPR028000">
    <property type="entry name" value="Pma1"/>
</dbReference>
<dbReference type="AlphaFoldDB" id="K1Y096"/>
<gene>
    <name evidence="1" type="ORF">MBM_03522</name>
</gene>
<dbReference type="OrthoDB" id="4084551at2759"/>
<dbReference type="Pfam" id="PF14610">
    <property type="entry name" value="Psg1"/>
    <property type="match status" value="1"/>
</dbReference>
<dbReference type="EMBL" id="JH921433">
    <property type="protein sequence ID" value="EKD18529.1"/>
    <property type="molecule type" value="Genomic_DNA"/>
</dbReference>
<dbReference type="HOGENOM" id="CLU_1796881_0_0_1"/>
<sequence length="144" mass="15823">MANAIPYSLTATGTATQTDWDPAQISLSVGGGSFQECHNRDGRYAPFCKPDNGSDVNVDGKYYVTWDREFFSQKNASVRVVANYVNDTGYGLVAFESSPVPISDGQFVWTIQKEQLQDLQTNNVTLYLNRINPPTDSASSLSVI</sequence>
<dbReference type="GeneID" id="18759457"/>
<name>K1Y096_MARBU</name>
<reference evidence="1 2" key="1">
    <citation type="journal article" date="2012" name="BMC Genomics">
        <title>Sequencing the genome of Marssonina brunnea reveals fungus-poplar co-evolution.</title>
        <authorList>
            <person name="Zhu S."/>
            <person name="Cao Y.-Z."/>
            <person name="Jiang C."/>
            <person name="Tan B.-Y."/>
            <person name="Wang Z."/>
            <person name="Feng S."/>
            <person name="Zhang L."/>
            <person name="Su X.-H."/>
            <person name="Brejova B."/>
            <person name="Vinar T."/>
            <person name="Xu M."/>
            <person name="Wang M.-X."/>
            <person name="Zhang S.-G."/>
            <person name="Huang M.-R."/>
            <person name="Wu R."/>
            <person name="Zhou Y."/>
        </authorList>
    </citation>
    <scope>NUCLEOTIDE SEQUENCE [LARGE SCALE GENOMIC DNA]</scope>
    <source>
        <strain evidence="1 2">MB_m1</strain>
    </source>
</reference>
<dbReference type="InParanoid" id="K1Y096"/>
<dbReference type="Proteomes" id="UP000006753">
    <property type="component" value="Unassembled WGS sequence"/>
</dbReference>
<organism evidence="1 2">
    <name type="scientific">Marssonina brunnea f. sp. multigermtubi (strain MB_m1)</name>
    <name type="common">Marssonina leaf spot fungus</name>
    <dbReference type="NCBI Taxonomy" id="1072389"/>
    <lineage>
        <taxon>Eukaryota</taxon>
        <taxon>Fungi</taxon>
        <taxon>Dikarya</taxon>
        <taxon>Ascomycota</taxon>
        <taxon>Pezizomycotina</taxon>
        <taxon>Leotiomycetes</taxon>
        <taxon>Helotiales</taxon>
        <taxon>Drepanopezizaceae</taxon>
        <taxon>Drepanopeziza</taxon>
    </lineage>
</organism>
<proteinExistence type="predicted"/>
<keyword evidence="2" id="KW-1185">Reference proteome</keyword>
<dbReference type="KEGG" id="mbe:MBM_03522"/>
<evidence type="ECO:0000313" key="2">
    <source>
        <dbReference type="Proteomes" id="UP000006753"/>
    </source>
</evidence>